<dbReference type="AlphaFoldDB" id="A0A8J8SG50"/>
<gene>
    <name evidence="2" type="ORF">HZI73_06755</name>
</gene>
<feature type="domain" description="N-acetyltransferase" evidence="1">
    <location>
        <begin position="129"/>
        <end position="265"/>
    </location>
</feature>
<dbReference type="Gene3D" id="3.40.630.30">
    <property type="match status" value="1"/>
</dbReference>
<name>A0A8J8SG50_9FIRM</name>
<dbReference type="InterPro" id="IPR016181">
    <property type="entry name" value="Acyl_CoA_acyltransferase"/>
</dbReference>
<dbReference type="SUPFAM" id="SSF55729">
    <property type="entry name" value="Acyl-CoA N-acyltransferases (Nat)"/>
    <property type="match status" value="1"/>
</dbReference>
<evidence type="ECO:0000313" key="3">
    <source>
        <dbReference type="Proteomes" id="UP000683246"/>
    </source>
</evidence>
<dbReference type="KEGG" id="vpy:HZI73_06755"/>
<proteinExistence type="predicted"/>
<reference evidence="2" key="1">
    <citation type="submission" date="2020-07" db="EMBL/GenBank/DDBJ databases">
        <title>Vallitalea pronyensis genome.</title>
        <authorList>
            <person name="Postec A."/>
        </authorList>
    </citation>
    <scope>NUCLEOTIDE SEQUENCE</scope>
    <source>
        <strain evidence="2">FatNI3</strain>
    </source>
</reference>
<protein>
    <submittedName>
        <fullName evidence="2">GNAT family N-acetyltransferase</fullName>
    </submittedName>
</protein>
<organism evidence="2 3">
    <name type="scientific">Vallitalea pronyensis</name>
    <dbReference type="NCBI Taxonomy" id="1348613"/>
    <lineage>
        <taxon>Bacteria</taxon>
        <taxon>Bacillati</taxon>
        <taxon>Bacillota</taxon>
        <taxon>Clostridia</taxon>
        <taxon>Lachnospirales</taxon>
        <taxon>Vallitaleaceae</taxon>
        <taxon>Vallitalea</taxon>
    </lineage>
</organism>
<dbReference type="RefSeq" id="WP_212697494.1">
    <property type="nucleotide sequence ID" value="NZ_CP058649.1"/>
</dbReference>
<sequence>MLRKLTENDRKQVLAFVSEEPSINLFIIGDIEKFGFDKDFQEVWGSFDDHDQLIGVLLRYNENFIPYFKDKSCDIQGYVNIIKSYDCRKMISGKEDVVDRFKGVLDDCHVKSSYFCEITHKDKLLSYEEGVKRAGLEDAPRIYELLQSIEEFLMTDTNSVQRIRLNMEHQTGRMYYIENEQGDMVSLAQTTAENSKSAMVVGVATKVGYRRKGYMGRCLSKLCGEVLDEGKTLCLFYHNPDAGSVYHRIGFEPIGKWKMMIEKRK</sequence>
<keyword evidence="3" id="KW-1185">Reference proteome</keyword>
<dbReference type="Proteomes" id="UP000683246">
    <property type="component" value="Chromosome"/>
</dbReference>
<dbReference type="EMBL" id="CP058649">
    <property type="protein sequence ID" value="QUI22019.1"/>
    <property type="molecule type" value="Genomic_DNA"/>
</dbReference>
<dbReference type="PROSITE" id="PS51186">
    <property type="entry name" value="GNAT"/>
    <property type="match status" value="1"/>
</dbReference>
<dbReference type="GO" id="GO:0016747">
    <property type="term" value="F:acyltransferase activity, transferring groups other than amino-acyl groups"/>
    <property type="evidence" value="ECO:0007669"/>
    <property type="project" value="InterPro"/>
</dbReference>
<evidence type="ECO:0000259" key="1">
    <source>
        <dbReference type="PROSITE" id="PS51186"/>
    </source>
</evidence>
<dbReference type="InterPro" id="IPR000182">
    <property type="entry name" value="GNAT_dom"/>
</dbReference>
<dbReference type="Pfam" id="PF13527">
    <property type="entry name" value="Acetyltransf_9"/>
    <property type="match status" value="1"/>
</dbReference>
<accession>A0A8J8SG50</accession>
<evidence type="ECO:0000313" key="2">
    <source>
        <dbReference type="EMBL" id="QUI22019.1"/>
    </source>
</evidence>